<proteinExistence type="predicted"/>
<feature type="region of interest" description="Disordered" evidence="1">
    <location>
        <begin position="149"/>
        <end position="169"/>
    </location>
</feature>
<dbReference type="InterPro" id="IPR056029">
    <property type="entry name" value="DUF7610"/>
</dbReference>
<keyword evidence="2" id="KW-0812">Transmembrane</keyword>
<evidence type="ECO:0000313" key="4">
    <source>
        <dbReference type="EMBL" id="TKR74975.1"/>
    </source>
</evidence>
<gene>
    <name evidence="4" type="ORF">D5086_0000289920</name>
</gene>
<comment type="caution">
    <text evidence="4">The sequence shown here is derived from an EMBL/GenBank/DDBJ whole genome shotgun (WGS) entry which is preliminary data.</text>
</comment>
<sequence length="245" mass="27439">MAKQSSMLQKKLRELEHELINKVFSLPAETQLSELYIQDVEQRFFFLKNLLSAETTSSSKRPQYRLQQIGKRLSDLETAFYDRNNNNKTATTQVQLENVSCSASCLDDDGDQTFNETGLCEFEESGNAFQSLMKEATPLTVTTQDQLDNVPSTESCLEEDGDQTSEETGSFEFEEAENAFQSLIEEKTPSMKTEMVKVLVKKRSGRVFWGMASGVVIAVALVGFMTESSSGIFPHLKHSVCLPPT</sequence>
<feature type="compositionally biased region" description="Acidic residues" evidence="1">
    <location>
        <begin position="156"/>
        <end position="165"/>
    </location>
</feature>
<evidence type="ECO:0000256" key="1">
    <source>
        <dbReference type="SAM" id="MobiDB-lite"/>
    </source>
</evidence>
<keyword evidence="2" id="KW-1133">Transmembrane helix</keyword>
<dbReference type="AlphaFoldDB" id="A0A4V6A1J1"/>
<dbReference type="Pfam" id="PF24583">
    <property type="entry name" value="DUF7610"/>
    <property type="match status" value="1"/>
</dbReference>
<feature type="transmembrane region" description="Helical" evidence="2">
    <location>
        <begin position="207"/>
        <end position="226"/>
    </location>
</feature>
<evidence type="ECO:0000259" key="3">
    <source>
        <dbReference type="Pfam" id="PF24583"/>
    </source>
</evidence>
<evidence type="ECO:0000256" key="2">
    <source>
        <dbReference type="SAM" id="Phobius"/>
    </source>
</evidence>
<accession>A0A4V6A1J1</accession>
<feature type="domain" description="DUF7610" evidence="3">
    <location>
        <begin position="8"/>
        <end position="86"/>
    </location>
</feature>
<organism evidence="4">
    <name type="scientific">Populus alba</name>
    <name type="common">White poplar</name>
    <dbReference type="NCBI Taxonomy" id="43335"/>
    <lineage>
        <taxon>Eukaryota</taxon>
        <taxon>Viridiplantae</taxon>
        <taxon>Streptophyta</taxon>
        <taxon>Embryophyta</taxon>
        <taxon>Tracheophyta</taxon>
        <taxon>Spermatophyta</taxon>
        <taxon>Magnoliopsida</taxon>
        <taxon>eudicotyledons</taxon>
        <taxon>Gunneridae</taxon>
        <taxon>Pentapetalae</taxon>
        <taxon>rosids</taxon>
        <taxon>fabids</taxon>
        <taxon>Malpighiales</taxon>
        <taxon>Salicaceae</taxon>
        <taxon>Saliceae</taxon>
        <taxon>Populus</taxon>
    </lineage>
</organism>
<reference evidence="4" key="1">
    <citation type="submission" date="2018-10" db="EMBL/GenBank/DDBJ databases">
        <title>Population genomic analysis revealed the cold adaptation of white poplar.</title>
        <authorList>
            <person name="Liu Y.-J."/>
        </authorList>
    </citation>
    <scope>NUCLEOTIDE SEQUENCE [LARGE SCALE GENOMIC DNA]</scope>
    <source>
        <strain evidence="4">PAL-ZL1</strain>
    </source>
</reference>
<name>A0A4V6A1J1_POPAL</name>
<dbReference type="EMBL" id="RCHU01001150">
    <property type="protein sequence ID" value="TKR74975.1"/>
    <property type="molecule type" value="Genomic_DNA"/>
</dbReference>
<keyword evidence="2" id="KW-0472">Membrane</keyword>
<protein>
    <recommendedName>
        <fullName evidence="3">DUF7610 domain-containing protein</fullName>
    </recommendedName>
</protein>